<feature type="non-terminal residue" evidence="2">
    <location>
        <position position="1"/>
    </location>
</feature>
<dbReference type="EMBL" id="CAJOBE010065932">
    <property type="protein sequence ID" value="CAF4401029.1"/>
    <property type="molecule type" value="Genomic_DNA"/>
</dbReference>
<dbReference type="AlphaFoldDB" id="A0A820P4V1"/>
<reference evidence="2" key="1">
    <citation type="submission" date="2021-02" db="EMBL/GenBank/DDBJ databases">
        <authorList>
            <person name="Nowell W R."/>
        </authorList>
    </citation>
    <scope>NUCLEOTIDE SEQUENCE</scope>
</reference>
<sequence length="20" mass="2057">MDSTDFSSSETNTSSSSSSL</sequence>
<evidence type="ECO:0000313" key="2">
    <source>
        <dbReference type="EMBL" id="CAF4401029.1"/>
    </source>
</evidence>
<dbReference type="Proteomes" id="UP000663874">
    <property type="component" value="Unassembled WGS sequence"/>
</dbReference>
<evidence type="ECO:0000256" key="1">
    <source>
        <dbReference type="SAM" id="MobiDB-lite"/>
    </source>
</evidence>
<protein>
    <submittedName>
        <fullName evidence="2">Uncharacterized protein</fullName>
    </submittedName>
</protein>
<feature type="non-terminal residue" evidence="2">
    <location>
        <position position="20"/>
    </location>
</feature>
<comment type="caution">
    <text evidence="2">The sequence shown here is derived from an EMBL/GenBank/DDBJ whole genome shotgun (WGS) entry which is preliminary data.</text>
</comment>
<proteinExistence type="predicted"/>
<gene>
    <name evidence="2" type="ORF">FNK824_LOCUS43952</name>
</gene>
<name>A0A820P4V1_9BILA</name>
<evidence type="ECO:0000313" key="3">
    <source>
        <dbReference type="Proteomes" id="UP000663874"/>
    </source>
</evidence>
<feature type="region of interest" description="Disordered" evidence="1">
    <location>
        <begin position="1"/>
        <end position="20"/>
    </location>
</feature>
<organism evidence="2 3">
    <name type="scientific">Rotaria sordida</name>
    <dbReference type="NCBI Taxonomy" id="392033"/>
    <lineage>
        <taxon>Eukaryota</taxon>
        <taxon>Metazoa</taxon>
        <taxon>Spiralia</taxon>
        <taxon>Gnathifera</taxon>
        <taxon>Rotifera</taxon>
        <taxon>Eurotatoria</taxon>
        <taxon>Bdelloidea</taxon>
        <taxon>Philodinida</taxon>
        <taxon>Philodinidae</taxon>
        <taxon>Rotaria</taxon>
    </lineage>
</organism>
<accession>A0A820P4V1</accession>